<sequence length="421" mass="44786">MSTKTAPGPAAAAPRQWYRMETDTEKRSAEIFIYEQIGGWFGISAQEFARELAALDVDDIDLRVNSPGGSVYDGVAIMNAIRRHPANVTATVDGIAASAASFLIMAADEIVMGRGAELMIHDAWTIAMGNADELAKDVANLNRLSDSIAALYSERAGGTGEQWRTAMKAETWYSAAEAVEAGLADRVDGSVEADADASAFSDVVRFAHAGRREAPAPWMPAAAHARHLDPARIDALLGHLPGNDHQTPPVEPEATNQIAPKGHTDMPDLTTGIRNRLGINADAELTDEDILAALDEALDEVADPAPAATQTPQAPGTVVLDETQYAELTKNAKAGAEARARQQREDRAALVNAAVNDGRIPPSRRDHWDGLLAADPGAKDVLAKLAKGTVPLESAGYTGGVDQASDEDVLYSKFYKTTEEK</sequence>
<dbReference type="EMBL" id="SHLA01000001">
    <property type="protein sequence ID" value="RZU61748.1"/>
    <property type="molecule type" value="Genomic_DNA"/>
</dbReference>
<dbReference type="InterPro" id="IPR023562">
    <property type="entry name" value="ClpP/TepA"/>
</dbReference>
<proteinExistence type="inferred from homology"/>
<dbReference type="PANTHER" id="PTHR10381">
    <property type="entry name" value="ATP-DEPENDENT CLP PROTEASE PROTEOLYTIC SUBUNIT"/>
    <property type="match status" value="1"/>
</dbReference>
<keyword evidence="3 8" id="KW-0645">Protease</keyword>
<dbReference type="InterPro" id="IPR012106">
    <property type="entry name" value="Phage_Mu_Gp1"/>
</dbReference>
<name>A0A4Q8AC78_9MICC</name>
<keyword evidence="4" id="KW-0378">Hydrolase</keyword>
<evidence type="ECO:0000256" key="2">
    <source>
        <dbReference type="ARBA" id="ARBA00022490"/>
    </source>
</evidence>
<evidence type="ECO:0000256" key="7">
    <source>
        <dbReference type="SAM" id="MobiDB-lite"/>
    </source>
</evidence>
<dbReference type="AlphaFoldDB" id="A0A4Q8AC78"/>
<dbReference type="GO" id="GO:0004252">
    <property type="term" value="F:serine-type endopeptidase activity"/>
    <property type="evidence" value="ECO:0007669"/>
    <property type="project" value="InterPro"/>
</dbReference>
<keyword evidence="5" id="KW-0720">Serine protease</keyword>
<organism evidence="8 9">
    <name type="scientific">Zhihengliuella halotolerans</name>
    <dbReference type="NCBI Taxonomy" id="370736"/>
    <lineage>
        <taxon>Bacteria</taxon>
        <taxon>Bacillati</taxon>
        <taxon>Actinomycetota</taxon>
        <taxon>Actinomycetes</taxon>
        <taxon>Micrococcales</taxon>
        <taxon>Micrococcaceae</taxon>
        <taxon>Zhihengliuella</taxon>
    </lineage>
</organism>
<evidence type="ECO:0000256" key="1">
    <source>
        <dbReference type="ARBA" id="ARBA00007039"/>
    </source>
</evidence>
<dbReference type="Pfam" id="PF00574">
    <property type="entry name" value="CLP_protease"/>
    <property type="match status" value="1"/>
</dbReference>
<dbReference type="GO" id="GO:0051117">
    <property type="term" value="F:ATPase binding"/>
    <property type="evidence" value="ECO:0007669"/>
    <property type="project" value="TreeGrafter"/>
</dbReference>
<dbReference type="Gene3D" id="3.90.226.10">
    <property type="entry name" value="2-enoyl-CoA Hydratase, Chain A, domain 1"/>
    <property type="match status" value="1"/>
</dbReference>
<keyword evidence="2" id="KW-0963">Cytoplasm</keyword>
<dbReference type="NCBIfam" id="NF045542">
    <property type="entry name" value="Clp_rel_HeadMat"/>
    <property type="match status" value="1"/>
</dbReference>
<evidence type="ECO:0000256" key="3">
    <source>
        <dbReference type="ARBA" id="ARBA00022670"/>
    </source>
</evidence>
<accession>A0A4Q8AC78</accession>
<dbReference type="SUPFAM" id="SSF52096">
    <property type="entry name" value="ClpP/crotonase"/>
    <property type="match status" value="1"/>
</dbReference>
<feature type="region of interest" description="Disordered" evidence="7">
    <location>
        <begin position="238"/>
        <end position="267"/>
    </location>
</feature>
<dbReference type="CDD" id="cd07016">
    <property type="entry name" value="S14_ClpP_1"/>
    <property type="match status" value="1"/>
</dbReference>
<dbReference type="GO" id="GO:0004176">
    <property type="term" value="F:ATP-dependent peptidase activity"/>
    <property type="evidence" value="ECO:0007669"/>
    <property type="project" value="InterPro"/>
</dbReference>
<evidence type="ECO:0000256" key="4">
    <source>
        <dbReference type="ARBA" id="ARBA00022801"/>
    </source>
</evidence>
<comment type="caution">
    <text evidence="8">The sequence shown here is derived from an EMBL/GenBank/DDBJ whole genome shotgun (WGS) entry which is preliminary data.</text>
</comment>
<dbReference type="PANTHER" id="PTHR10381:SF70">
    <property type="entry name" value="ATP-DEPENDENT CLP PROTEASE PROTEOLYTIC SUBUNIT"/>
    <property type="match status" value="1"/>
</dbReference>
<gene>
    <name evidence="8" type="ORF">EV380_1326</name>
</gene>
<dbReference type="Proteomes" id="UP000292685">
    <property type="component" value="Unassembled WGS sequence"/>
</dbReference>
<dbReference type="OrthoDB" id="9806592at2"/>
<evidence type="ECO:0000256" key="5">
    <source>
        <dbReference type="ARBA" id="ARBA00022825"/>
    </source>
</evidence>
<keyword evidence="9" id="KW-1185">Reference proteome</keyword>
<reference evidence="8 9" key="1">
    <citation type="submission" date="2019-02" db="EMBL/GenBank/DDBJ databases">
        <title>Sequencing the genomes of 1000 actinobacteria strains.</title>
        <authorList>
            <person name="Klenk H.-P."/>
        </authorList>
    </citation>
    <scope>NUCLEOTIDE SEQUENCE [LARGE SCALE GENOMIC DNA]</scope>
    <source>
        <strain evidence="8 9">DSM 17364</strain>
    </source>
</reference>
<dbReference type="InterPro" id="IPR029045">
    <property type="entry name" value="ClpP/crotonase-like_dom_sf"/>
</dbReference>
<dbReference type="RefSeq" id="WP_130450180.1">
    <property type="nucleotide sequence ID" value="NZ_SHLA01000001.1"/>
</dbReference>
<dbReference type="InterPro" id="IPR001907">
    <property type="entry name" value="ClpP"/>
</dbReference>
<dbReference type="GO" id="GO:0006515">
    <property type="term" value="P:protein quality control for misfolded or incompletely synthesized proteins"/>
    <property type="evidence" value="ECO:0007669"/>
    <property type="project" value="TreeGrafter"/>
</dbReference>
<evidence type="ECO:0000256" key="6">
    <source>
        <dbReference type="RuleBase" id="RU003567"/>
    </source>
</evidence>
<protein>
    <recommendedName>
        <fullName evidence="6">ATP-dependent Clp protease proteolytic subunit</fullName>
    </recommendedName>
</protein>
<evidence type="ECO:0000313" key="8">
    <source>
        <dbReference type="EMBL" id="RZU61748.1"/>
    </source>
</evidence>
<evidence type="ECO:0000313" key="9">
    <source>
        <dbReference type="Proteomes" id="UP000292685"/>
    </source>
</evidence>
<comment type="similarity">
    <text evidence="1 6">Belongs to the peptidase S14 family.</text>
</comment>
<dbReference type="Pfam" id="PF10123">
    <property type="entry name" value="Mu-like_Pro"/>
    <property type="match status" value="1"/>
</dbReference>
<dbReference type="PRINTS" id="PR00127">
    <property type="entry name" value="CLPPROTEASEP"/>
</dbReference>
<dbReference type="GO" id="GO:0009368">
    <property type="term" value="C:endopeptidase Clp complex"/>
    <property type="evidence" value="ECO:0007669"/>
    <property type="project" value="TreeGrafter"/>
</dbReference>